<keyword evidence="3" id="KW-1185">Reference proteome</keyword>
<organism evidence="2 3">
    <name type="scientific">Nepenthes gracilis</name>
    <name type="common">Slender pitcher plant</name>
    <dbReference type="NCBI Taxonomy" id="150966"/>
    <lineage>
        <taxon>Eukaryota</taxon>
        <taxon>Viridiplantae</taxon>
        <taxon>Streptophyta</taxon>
        <taxon>Embryophyta</taxon>
        <taxon>Tracheophyta</taxon>
        <taxon>Spermatophyta</taxon>
        <taxon>Magnoliopsida</taxon>
        <taxon>eudicotyledons</taxon>
        <taxon>Gunneridae</taxon>
        <taxon>Pentapetalae</taxon>
        <taxon>Caryophyllales</taxon>
        <taxon>Nepenthaceae</taxon>
        <taxon>Nepenthes</taxon>
    </lineage>
</organism>
<dbReference type="Proteomes" id="UP001279734">
    <property type="component" value="Unassembled WGS sequence"/>
</dbReference>
<protein>
    <submittedName>
        <fullName evidence="2">Uncharacterized protein</fullName>
    </submittedName>
</protein>
<feature type="compositionally biased region" description="Low complexity" evidence="1">
    <location>
        <begin position="141"/>
        <end position="164"/>
    </location>
</feature>
<evidence type="ECO:0000256" key="1">
    <source>
        <dbReference type="SAM" id="MobiDB-lite"/>
    </source>
</evidence>
<reference evidence="2" key="1">
    <citation type="submission" date="2023-05" db="EMBL/GenBank/DDBJ databases">
        <title>Nepenthes gracilis genome sequencing.</title>
        <authorList>
            <person name="Fukushima K."/>
        </authorList>
    </citation>
    <scope>NUCLEOTIDE SEQUENCE</scope>
    <source>
        <strain evidence="2">SING2019-196</strain>
    </source>
</reference>
<dbReference type="EMBL" id="BSYO01000017">
    <property type="protein sequence ID" value="GMH17403.1"/>
    <property type="molecule type" value="Genomic_DNA"/>
</dbReference>
<accession>A0AAD3ST11</accession>
<feature type="compositionally biased region" description="Polar residues" evidence="1">
    <location>
        <begin position="180"/>
        <end position="219"/>
    </location>
</feature>
<gene>
    <name evidence="2" type="ORF">Nepgr_019244</name>
</gene>
<dbReference type="AlphaFoldDB" id="A0AAD3ST11"/>
<comment type="caution">
    <text evidence="2">The sequence shown here is derived from an EMBL/GenBank/DDBJ whole genome shotgun (WGS) entry which is preliminary data.</text>
</comment>
<evidence type="ECO:0000313" key="2">
    <source>
        <dbReference type="EMBL" id="GMH17403.1"/>
    </source>
</evidence>
<name>A0AAD3ST11_NEPGR</name>
<proteinExistence type="predicted"/>
<evidence type="ECO:0000313" key="3">
    <source>
        <dbReference type="Proteomes" id="UP001279734"/>
    </source>
</evidence>
<sequence>MVRDHVDEAEKEDEFAWPARGHAKTNPMHSKDMSTGIANEVASSINISTAASYSASSNALVLLDPPAPTKTTKVQEMINLLSIVLSITSILPAAPQTPTLSSPPSQTPVSLGKQGDYAHQSYFLNHAQVHFNSYVVPKAQSPPQHQFPSQPQPQQLQPQPGHPQYSSKYPPLPWADATGYGNNQNSRFTDQYAYTTPQPIMNRPTMQGAQSWQQHTSSF</sequence>
<feature type="region of interest" description="Disordered" evidence="1">
    <location>
        <begin position="138"/>
        <end position="219"/>
    </location>
</feature>